<dbReference type="EMBL" id="JAKCXM010000003">
    <property type="protein sequence ID" value="KAJ0409598.1"/>
    <property type="molecule type" value="Genomic_DNA"/>
</dbReference>
<accession>A0AAD5QEU7</accession>
<keyword evidence="3" id="KW-1185">Reference proteome</keyword>
<protein>
    <submittedName>
        <fullName evidence="2">Uncharacterized protein</fullName>
    </submittedName>
</protein>
<name>A0AAD5QEU7_PYTIN</name>
<comment type="caution">
    <text evidence="2">The sequence shown here is derived from an EMBL/GenBank/DDBJ whole genome shotgun (WGS) entry which is preliminary data.</text>
</comment>
<sequence length="194" mass="21774">MEDRGVLPGASSSRAMAANSSNIHQSAKMMEAQAFFQRVVKQELQVLLSSGMEREVAVKVLLHRIVESTQEPEENDVRRVMKQFQMNHDDAVRALIVKQEIGRLKRQGLDAFAAIEELTRKMQRISTSTSDDEKGENIKVSNDADLDVECSDNQDALPSDSLPVTREDKGSSSPLFDCPDEDEPVIHVTKRHRK</sequence>
<proteinExistence type="predicted"/>
<gene>
    <name evidence="2" type="ORF">P43SY_008470</name>
</gene>
<organism evidence="2 3">
    <name type="scientific">Pythium insidiosum</name>
    <name type="common">Pythiosis disease agent</name>
    <dbReference type="NCBI Taxonomy" id="114742"/>
    <lineage>
        <taxon>Eukaryota</taxon>
        <taxon>Sar</taxon>
        <taxon>Stramenopiles</taxon>
        <taxon>Oomycota</taxon>
        <taxon>Peronosporomycetes</taxon>
        <taxon>Pythiales</taxon>
        <taxon>Pythiaceae</taxon>
        <taxon>Pythium</taxon>
    </lineage>
</organism>
<evidence type="ECO:0000313" key="3">
    <source>
        <dbReference type="Proteomes" id="UP001209570"/>
    </source>
</evidence>
<dbReference type="AlphaFoldDB" id="A0AAD5QEU7"/>
<dbReference type="Proteomes" id="UP001209570">
    <property type="component" value="Unassembled WGS sequence"/>
</dbReference>
<evidence type="ECO:0000313" key="2">
    <source>
        <dbReference type="EMBL" id="KAJ0409598.1"/>
    </source>
</evidence>
<evidence type="ECO:0000256" key="1">
    <source>
        <dbReference type="SAM" id="MobiDB-lite"/>
    </source>
</evidence>
<feature type="region of interest" description="Disordered" evidence="1">
    <location>
        <begin position="125"/>
        <end position="194"/>
    </location>
</feature>
<reference evidence="2" key="1">
    <citation type="submission" date="2021-12" db="EMBL/GenBank/DDBJ databases">
        <title>Prjna785345.</title>
        <authorList>
            <person name="Rujirawat T."/>
            <person name="Krajaejun T."/>
        </authorList>
    </citation>
    <scope>NUCLEOTIDE SEQUENCE</scope>
    <source>
        <strain evidence="2">Pi057C3</strain>
    </source>
</reference>